<organism evidence="2">
    <name type="scientific">Ostreococcus tauri</name>
    <name type="common">Marine green alga</name>
    <dbReference type="NCBI Taxonomy" id="70448"/>
    <lineage>
        <taxon>Eukaryota</taxon>
        <taxon>Viridiplantae</taxon>
        <taxon>Chlorophyta</taxon>
        <taxon>Mamiellophyceae</taxon>
        <taxon>Mamiellales</taxon>
        <taxon>Bathycoccaceae</taxon>
        <taxon>Ostreococcus</taxon>
    </lineage>
</organism>
<dbReference type="AlphaFoldDB" id="A0A1Y5ICU1"/>
<keyword evidence="1" id="KW-0812">Transmembrane</keyword>
<sequence>MAAVPMEAERTQKLDSAFNLARMVPERADFTNCSTGERLLVFRQPAQIPSNGGIPSQTNHIDAGFDVETESMIMGEITCRFKSPLIVGRQKRSMRNANSSLARNTSMMHLAAEPTTIRHYQSDVQTDIENFGKWPVWLRITLIVGLSASLWAGIIFAIGALL</sequence>
<keyword evidence="1" id="KW-1133">Transmembrane helix</keyword>
<dbReference type="EMBL" id="KZ155801">
    <property type="protein sequence ID" value="OUS44795.1"/>
    <property type="molecule type" value="Genomic_DNA"/>
</dbReference>
<proteinExistence type="predicted"/>
<feature type="transmembrane region" description="Helical" evidence="1">
    <location>
        <begin position="136"/>
        <end position="161"/>
    </location>
</feature>
<gene>
    <name evidence="2" type="ORF">BE221DRAFT_148717</name>
</gene>
<keyword evidence="1" id="KW-0472">Membrane</keyword>
<name>A0A1Y5ICU1_OSTTA</name>
<reference evidence="2" key="1">
    <citation type="submission" date="2017-04" db="EMBL/GenBank/DDBJ databases">
        <title>Population genomics of picophytoplankton unveils novel chromosome hypervariability.</title>
        <authorList>
            <consortium name="DOE Joint Genome Institute"/>
            <person name="Blanc-Mathieu R."/>
            <person name="Krasovec M."/>
            <person name="Hebrard M."/>
            <person name="Yau S."/>
            <person name="Desgranges E."/>
            <person name="Martin J."/>
            <person name="Schackwitz W."/>
            <person name="Kuo A."/>
            <person name="Salin G."/>
            <person name="Donnadieu C."/>
            <person name="Desdevises Y."/>
            <person name="Sanchez-Ferandin S."/>
            <person name="Moreau H."/>
            <person name="Rivals E."/>
            <person name="Grigoriev I.V."/>
            <person name="Grimsley N."/>
            <person name="Eyre-Walker A."/>
            <person name="Piganeau G."/>
        </authorList>
    </citation>
    <scope>NUCLEOTIDE SEQUENCE [LARGE SCALE GENOMIC DNA]</scope>
    <source>
        <strain evidence="2">RCC 1115</strain>
    </source>
</reference>
<accession>A0A1Y5ICU1</accession>
<dbReference type="Proteomes" id="UP000195557">
    <property type="component" value="Unassembled WGS sequence"/>
</dbReference>
<evidence type="ECO:0000313" key="2">
    <source>
        <dbReference type="EMBL" id="OUS44795.1"/>
    </source>
</evidence>
<evidence type="ECO:0000256" key="1">
    <source>
        <dbReference type="SAM" id="Phobius"/>
    </source>
</evidence>
<protein>
    <submittedName>
        <fullName evidence="2">Uncharacterized protein</fullName>
    </submittedName>
</protein>